<evidence type="ECO:0000256" key="3">
    <source>
        <dbReference type="ARBA" id="ARBA00022692"/>
    </source>
</evidence>
<keyword evidence="7" id="KW-0408">Iron</keyword>
<dbReference type="Proteomes" id="UP001595891">
    <property type="component" value="Unassembled WGS sequence"/>
</dbReference>
<dbReference type="PRINTS" id="PR00075">
    <property type="entry name" value="FACDDSATRASE"/>
</dbReference>
<evidence type="ECO:0000313" key="14">
    <source>
        <dbReference type="Proteomes" id="UP001595891"/>
    </source>
</evidence>
<keyword evidence="6" id="KW-0560">Oxidoreductase</keyword>
<feature type="transmembrane region" description="Helical" evidence="11">
    <location>
        <begin position="68"/>
        <end position="87"/>
    </location>
</feature>
<feature type="transmembrane region" description="Helical" evidence="11">
    <location>
        <begin position="34"/>
        <end position="56"/>
    </location>
</feature>
<evidence type="ECO:0000256" key="5">
    <source>
        <dbReference type="ARBA" id="ARBA00022989"/>
    </source>
</evidence>
<evidence type="ECO:0000256" key="6">
    <source>
        <dbReference type="ARBA" id="ARBA00023002"/>
    </source>
</evidence>
<dbReference type="Pfam" id="PF00487">
    <property type="entry name" value="FA_desaturase"/>
    <property type="match status" value="1"/>
</dbReference>
<name>A0ABV9EPJ7_9ACTN</name>
<dbReference type="InterPro" id="IPR005804">
    <property type="entry name" value="FA_desaturase_dom"/>
</dbReference>
<feature type="transmembrane region" description="Helical" evidence="11">
    <location>
        <begin position="183"/>
        <end position="203"/>
    </location>
</feature>
<evidence type="ECO:0000259" key="12">
    <source>
        <dbReference type="Pfam" id="PF00487"/>
    </source>
</evidence>
<evidence type="ECO:0000256" key="4">
    <source>
        <dbReference type="ARBA" id="ARBA00022832"/>
    </source>
</evidence>
<evidence type="ECO:0000256" key="2">
    <source>
        <dbReference type="ARBA" id="ARBA00008749"/>
    </source>
</evidence>
<gene>
    <name evidence="13" type="ORF">ACFO8L_35280</name>
</gene>
<reference evidence="14" key="1">
    <citation type="journal article" date="2019" name="Int. J. Syst. Evol. Microbiol.">
        <title>The Global Catalogue of Microorganisms (GCM) 10K type strain sequencing project: providing services to taxonomists for standard genome sequencing and annotation.</title>
        <authorList>
            <consortium name="The Broad Institute Genomics Platform"/>
            <consortium name="The Broad Institute Genome Sequencing Center for Infectious Disease"/>
            <person name="Wu L."/>
            <person name="Ma J."/>
        </authorList>
    </citation>
    <scope>NUCLEOTIDE SEQUENCE [LARGE SCALE GENOMIC DNA]</scope>
    <source>
        <strain evidence="14">CCUG 49560</strain>
    </source>
</reference>
<feature type="domain" description="Fatty acid desaturase" evidence="12">
    <location>
        <begin position="68"/>
        <end position="287"/>
    </location>
</feature>
<keyword evidence="4" id="KW-0276">Fatty acid metabolism</keyword>
<evidence type="ECO:0000313" key="13">
    <source>
        <dbReference type="EMBL" id="MFC4591402.1"/>
    </source>
</evidence>
<sequence length="338" mass="36880">MAVSERTTEQGYDGVSAFPGAREETEEPPSALQVWLTGAIVVLPLVAVGVAVWLAWGRGVTVTDLVMALVFYVVTGFGVTVGFHRLLTHGSFKARPWLRVALAVAGSMSFEGNVVDWVATHRRHHAYTDRPGDPHSPYRYGTGLRGQLRGLAHSHLGWMFRNDPTPAARFAPDLLADPAMTRVAGAFPALCAVSLVLPFAAGWVIGGSLYAGFTAFLWAGLIRVFLLQHITWSVNSLCHVVGDRPFTTRRHDRATNLWPLALPSFGESWHNGHHSDPACARHGLGRHETDVSAGLIGMFERLGWATDVHWPDPERVERRRRPAGGEAGEAEPVRTPVG</sequence>
<keyword evidence="3 11" id="KW-0812">Transmembrane</keyword>
<evidence type="ECO:0000256" key="8">
    <source>
        <dbReference type="ARBA" id="ARBA00023098"/>
    </source>
</evidence>
<evidence type="ECO:0000256" key="7">
    <source>
        <dbReference type="ARBA" id="ARBA00023004"/>
    </source>
</evidence>
<dbReference type="CDD" id="cd03505">
    <property type="entry name" value="Delta9-FADS-like"/>
    <property type="match status" value="1"/>
</dbReference>
<accession>A0ABV9EPJ7</accession>
<evidence type="ECO:0000256" key="10">
    <source>
        <dbReference type="SAM" id="MobiDB-lite"/>
    </source>
</evidence>
<protein>
    <submittedName>
        <fullName evidence="13">Acyl-CoA desaturase</fullName>
    </submittedName>
</protein>
<feature type="region of interest" description="Disordered" evidence="10">
    <location>
        <begin position="314"/>
        <end position="338"/>
    </location>
</feature>
<keyword evidence="8" id="KW-0443">Lipid metabolism</keyword>
<feature type="transmembrane region" description="Helical" evidence="11">
    <location>
        <begin position="209"/>
        <end position="226"/>
    </location>
</feature>
<evidence type="ECO:0000256" key="1">
    <source>
        <dbReference type="ARBA" id="ARBA00004141"/>
    </source>
</evidence>
<keyword evidence="5 11" id="KW-1133">Transmembrane helix</keyword>
<dbReference type="PANTHER" id="PTHR11351">
    <property type="entry name" value="ACYL-COA DESATURASE"/>
    <property type="match status" value="1"/>
</dbReference>
<proteinExistence type="inferred from homology"/>
<comment type="similarity">
    <text evidence="2">Belongs to the fatty acid desaturase type 2 family.</text>
</comment>
<comment type="subcellular location">
    <subcellularLocation>
        <location evidence="1">Membrane</location>
        <topology evidence="1">Multi-pass membrane protein</topology>
    </subcellularLocation>
</comment>
<dbReference type="RefSeq" id="WP_262844809.1">
    <property type="nucleotide sequence ID" value="NZ_JANZYP010000033.1"/>
</dbReference>
<dbReference type="EMBL" id="JBHSFN010000032">
    <property type="protein sequence ID" value="MFC4591402.1"/>
    <property type="molecule type" value="Genomic_DNA"/>
</dbReference>
<dbReference type="PANTHER" id="PTHR11351:SF3">
    <property type="entry name" value="BLL4393 PROTEIN"/>
    <property type="match status" value="1"/>
</dbReference>
<comment type="caution">
    <text evidence="13">The sequence shown here is derived from an EMBL/GenBank/DDBJ whole genome shotgun (WGS) entry which is preliminary data.</text>
</comment>
<organism evidence="13 14">
    <name type="scientific">Sphaerisporangium corydalis</name>
    <dbReference type="NCBI Taxonomy" id="1441875"/>
    <lineage>
        <taxon>Bacteria</taxon>
        <taxon>Bacillati</taxon>
        <taxon>Actinomycetota</taxon>
        <taxon>Actinomycetes</taxon>
        <taxon>Streptosporangiales</taxon>
        <taxon>Streptosporangiaceae</taxon>
        <taxon>Sphaerisporangium</taxon>
    </lineage>
</organism>
<keyword evidence="14" id="KW-1185">Reference proteome</keyword>
<feature type="region of interest" description="Disordered" evidence="10">
    <location>
        <begin position="1"/>
        <end position="22"/>
    </location>
</feature>
<keyword evidence="9 11" id="KW-0472">Membrane</keyword>
<evidence type="ECO:0000256" key="11">
    <source>
        <dbReference type="SAM" id="Phobius"/>
    </source>
</evidence>
<dbReference type="InterPro" id="IPR015876">
    <property type="entry name" value="Acyl-CoA_DS"/>
</dbReference>
<evidence type="ECO:0000256" key="9">
    <source>
        <dbReference type="ARBA" id="ARBA00023136"/>
    </source>
</evidence>